<organism evidence="6 7">
    <name type="scientific">Rhynchospora breviuscula</name>
    <dbReference type="NCBI Taxonomy" id="2022672"/>
    <lineage>
        <taxon>Eukaryota</taxon>
        <taxon>Viridiplantae</taxon>
        <taxon>Streptophyta</taxon>
        <taxon>Embryophyta</taxon>
        <taxon>Tracheophyta</taxon>
        <taxon>Spermatophyta</taxon>
        <taxon>Magnoliopsida</taxon>
        <taxon>Liliopsida</taxon>
        <taxon>Poales</taxon>
        <taxon>Cyperaceae</taxon>
        <taxon>Cyperoideae</taxon>
        <taxon>Rhynchosporeae</taxon>
        <taxon>Rhynchospora</taxon>
    </lineage>
</organism>
<dbReference type="InterPro" id="IPR002213">
    <property type="entry name" value="UDP_glucos_trans"/>
</dbReference>
<reference evidence="6" key="1">
    <citation type="journal article" date="2022" name="Cell">
        <title>Repeat-based holocentromeres influence genome architecture and karyotype evolution.</title>
        <authorList>
            <person name="Hofstatter P.G."/>
            <person name="Thangavel G."/>
            <person name="Lux T."/>
            <person name="Neumann P."/>
            <person name="Vondrak T."/>
            <person name="Novak P."/>
            <person name="Zhang M."/>
            <person name="Costa L."/>
            <person name="Castellani M."/>
            <person name="Scott A."/>
            <person name="Toegelov H."/>
            <person name="Fuchs J."/>
            <person name="Mata-Sucre Y."/>
            <person name="Dias Y."/>
            <person name="Vanzela A.L.L."/>
            <person name="Huettel B."/>
            <person name="Almeida C.C.S."/>
            <person name="Simkova H."/>
            <person name="Souza G."/>
            <person name="Pedrosa-Harand A."/>
            <person name="Macas J."/>
            <person name="Mayer K.F.X."/>
            <person name="Houben A."/>
            <person name="Marques A."/>
        </authorList>
    </citation>
    <scope>NUCLEOTIDE SEQUENCE</scope>
    <source>
        <strain evidence="6">RhyBre1mFocal</strain>
    </source>
</reference>
<dbReference type="CDD" id="cd03784">
    <property type="entry name" value="GT1_Gtf-like"/>
    <property type="match status" value="1"/>
</dbReference>
<dbReference type="PROSITE" id="PS00375">
    <property type="entry name" value="UDPGT"/>
    <property type="match status" value="1"/>
</dbReference>
<keyword evidence="3 4" id="KW-0808">Transferase</keyword>
<evidence type="ECO:0000313" key="6">
    <source>
        <dbReference type="EMBL" id="KAJ1689637.1"/>
    </source>
</evidence>
<evidence type="ECO:0000256" key="3">
    <source>
        <dbReference type="ARBA" id="ARBA00022679"/>
    </source>
</evidence>
<evidence type="ECO:0000313" key="7">
    <source>
        <dbReference type="Proteomes" id="UP001151287"/>
    </source>
</evidence>
<keyword evidence="7" id="KW-1185">Reference proteome</keyword>
<comment type="similarity">
    <text evidence="1 4">Belongs to the UDP-glycosyltransferase family.</text>
</comment>
<name>A0A9Q0HKJ1_9POAL</name>
<protein>
    <recommendedName>
        <fullName evidence="5">Glycosyltransferase</fullName>
        <ecNumber evidence="5">2.4.1.-</ecNumber>
    </recommendedName>
</protein>
<comment type="caution">
    <text evidence="6">The sequence shown here is derived from an EMBL/GenBank/DDBJ whole genome shotgun (WGS) entry which is preliminary data.</text>
</comment>
<dbReference type="Pfam" id="PF00201">
    <property type="entry name" value="UDPGT"/>
    <property type="match status" value="1"/>
</dbReference>
<dbReference type="Gene3D" id="3.40.50.2000">
    <property type="entry name" value="Glycogen Phosphorylase B"/>
    <property type="match status" value="2"/>
</dbReference>
<dbReference type="EC" id="2.4.1.-" evidence="5"/>
<dbReference type="PANTHER" id="PTHR48046:SF6">
    <property type="entry name" value="GLYCOSYLTRANSFERASE"/>
    <property type="match status" value="1"/>
</dbReference>
<evidence type="ECO:0000256" key="2">
    <source>
        <dbReference type="ARBA" id="ARBA00022676"/>
    </source>
</evidence>
<dbReference type="PANTHER" id="PTHR48046">
    <property type="entry name" value="UDP-GLYCOSYLTRANSFERASE 72E1"/>
    <property type="match status" value="1"/>
</dbReference>
<keyword evidence="2 4" id="KW-0328">Glycosyltransferase</keyword>
<dbReference type="GO" id="GO:0008194">
    <property type="term" value="F:UDP-glycosyltransferase activity"/>
    <property type="evidence" value="ECO:0007669"/>
    <property type="project" value="InterPro"/>
</dbReference>
<proteinExistence type="inferred from homology"/>
<dbReference type="FunFam" id="3.40.50.2000:FF:000060">
    <property type="entry name" value="Glycosyltransferase"/>
    <property type="match status" value="1"/>
</dbReference>
<accession>A0A9Q0HKJ1</accession>
<dbReference type="OrthoDB" id="633049at2759"/>
<evidence type="ECO:0000256" key="5">
    <source>
        <dbReference type="RuleBase" id="RU362057"/>
    </source>
</evidence>
<evidence type="ECO:0000256" key="1">
    <source>
        <dbReference type="ARBA" id="ARBA00009995"/>
    </source>
</evidence>
<dbReference type="Proteomes" id="UP001151287">
    <property type="component" value="Unassembled WGS sequence"/>
</dbReference>
<dbReference type="AlphaFoldDB" id="A0A9Q0HKJ1"/>
<dbReference type="SUPFAM" id="SSF53756">
    <property type="entry name" value="UDP-Glycosyltransferase/glycogen phosphorylase"/>
    <property type="match status" value="1"/>
</dbReference>
<dbReference type="EMBL" id="JAMQYH010000004">
    <property type="protein sequence ID" value="KAJ1689637.1"/>
    <property type="molecule type" value="Genomic_DNA"/>
</dbReference>
<evidence type="ECO:0000256" key="4">
    <source>
        <dbReference type="RuleBase" id="RU003718"/>
    </source>
</evidence>
<sequence>MTSSAETQPAHEAMRPHVVLFASPGMGHLIPMTELARMLASPLLNLAVTIITKAPTLSSSENDKESFCSSLPSSVNVVFLPKTDPCDNSFTEVFLSASSSLPALRETIRSLKSSTKVVALIVDFLSVDTIDVARELDLPFFVFGPLSLMALSFLLNSPVIDRETTMEFCDMPVIKFPGWCTEIHGIDLGAAYQDRKSESYRMALHMANQILKADGILCNSFYELEPGLASILKDKEPNHPLVYTIGPLVRSIPNQQLDSSGCIDWLNHRPNDSVLFVSFGSEGTLSSEQITELAWGLELSQQHFLWVVRCPNGSSGTKLLPEGFIERNKGGLVVQSWVSQTEILGHKSTGGFLTHCGWNSVLESIMNGVPMIAWPLFAEQSINAKMLVNGIGVALRPGVQDGSIVPRDAIATVVRELMQGKGSRDARKTALELKAAGGKALSEDGSSFKNLSEWKKSIVI</sequence>
<dbReference type="InterPro" id="IPR035595">
    <property type="entry name" value="UDP_glycos_trans_CS"/>
</dbReference>
<gene>
    <name evidence="6" type="ORF">LUZ63_013792</name>
</gene>